<accession>A0AAP0J5F8</accession>
<protein>
    <submittedName>
        <fullName evidence="1">Uncharacterized protein</fullName>
    </submittedName>
</protein>
<sequence>MSRPGTRVCLALSRLYDPALGLMTYAVKSEAKNYVKYCIYMQWNNYQRICLETRNTKLMKR</sequence>
<dbReference type="AlphaFoldDB" id="A0AAP0J5F8"/>
<evidence type="ECO:0000313" key="1">
    <source>
        <dbReference type="EMBL" id="KAK9128007.1"/>
    </source>
</evidence>
<keyword evidence="2" id="KW-1185">Reference proteome</keyword>
<comment type="caution">
    <text evidence="1">The sequence shown here is derived from an EMBL/GenBank/DDBJ whole genome shotgun (WGS) entry which is preliminary data.</text>
</comment>
<reference evidence="1 2" key="1">
    <citation type="submission" date="2024-01" db="EMBL/GenBank/DDBJ databases">
        <title>Genome assemblies of Stephania.</title>
        <authorList>
            <person name="Yang L."/>
        </authorList>
    </citation>
    <scope>NUCLEOTIDE SEQUENCE [LARGE SCALE GENOMIC DNA]</scope>
    <source>
        <strain evidence="1">YNDBR</strain>
        <tissue evidence="1">Leaf</tissue>
    </source>
</reference>
<proteinExistence type="predicted"/>
<dbReference type="EMBL" id="JBBNAF010000007">
    <property type="protein sequence ID" value="KAK9128007.1"/>
    <property type="molecule type" value="Genomic_DNA"/>
</dbReference>
<organism evidence="1 2">
    <name type="scientific">Stephania yunnanensis</name>
    <dbReference type="NCBI Taxonomy" id="152371"/>
    <lineage>
        <taxon>Eukaryota</taxon>
        <taxon>Viridiplantae</taxon>
        <taxon>Streptophyta</taxon>
        <taxon>Embryophyta</taxon>
        <taxon>Tracheophyta</taxon>
        <taxon>Spermatophyta</taxon>
        <taxon>Magnoliopsida</taxon>
        <taxon>Ranunculales</taxon>
        <taxon>Menispermaceae</taxon>
        <taxon>Menispermoideae</taxon>
        <taxon>Cissampelideae</taxon>
        <taxon>Stephania</taxon>
    </lineage>
</organism>
<name>A0AAP0J5F8_9MAGN</name>
<gene>
    <name evidence="1" type="ORF">Syun_016804</name>
</gene>
<evidence type="ECO:0000313" key="2">
    <source>
        <dbReference type="Proteomes" id="UP001420932"/>
    </source>
</evidence>
<dbReference type="Proteomes" id="UP001420932">
    <property type="component" value="Unassembled WGS sequence"/>
</dbReference>